<dbReference type="PRINTS" id="PR00326">
    <property type="entry name" value="GTP1OBG"/>
</dbReference>
<dbReference type="SUPFAM" id="SSF52540">
    <property type="entry name" value="P-loop containing nucleoside triphosphate hydrolases"/>
    <property type="match status" value="1"/>
</dbReference>
<feature type="domain" description="OBG-type G" evidence="2">
    <location>
        <begin position="9"/>
        <end position="175"/>
    </location>
</feature>
<protein>
    <submittedName>
        <fullName evidence="4">GTPase Obg-like</fullName>
    </submittedName>
</protein>
<dbReference type="KEGG" id="osn:115227879"/>
<dbReference type="PANTHER" id="PTHR11702:SF31">
    <property type="entry name" value="MITOCHONDRIAL RIBOSOME-ASSOCIATED GTPASE 2"/>
    <property type="match status" value="1"/>
</dbReference>
<dbReference type="InterPro" id="IPR006073">
    <property type="entry name" value="GTP-bd"/>
</dbReference>
<organism evidence="3 4">
    <name type="scientific">Octopus sinensis</name>
    <name type="common">East Asian common octopus</name>
    <dbReference type="NCBI Taxonomy" id="2607531"/>
    <lineage>
        <taxon>Eukaryota</taxon>
        <taxon>Metazoa</taxon>
        <taxon>Spiralia</taxon>
        <taxon>Lophotrochozoa</taxon>
        <taxon>Mollusca</taxon>
        <taxon>Cephalopoda</taxon>
        <taxon>Coleoidea</taxon>
        <taxon>Octopodiformes</taxon>
        <taxon>Octopoda</taxon>
        <taxon>Incirrata</taxon>
        <taxon>Octopodidae</taxon>
        <taxon>Octopus</taxon>
    </lineage>
</organism>
<dbReference type="InterPro" id="IPR031167">
    <property type="entry name" value="G_OBG"/>
</dbReference>
<dbReference type="PANTHER" id="PTHR11702">
    <property type="entry name" value="DEVELOPMENTALLY REGULATED GTP-BINDING PROTEIN-RELATED"/>
    <property type="match status" value="1"/>
</dbReference>
<reference evidence="4" key="1">
    <citation type="submission" date="2025-08" db="UniProtKB">
        <authorList>
            <consortium name="RefSeq"/>
        </authorList>
    </citation>
    <scope>IDENTIFICATION</scope>
</reference>
<proteinExistence type="predicted"/>
<dbReference type="CDD" id="cd01898">
    <property type="entry name" value="Obg"/>
    <property type="match status" value="1"/>
</dbReference>
<gene>
    <name evidence="4" type="primary">LOC115227879</name>
</gene>
<name>A0A6P7TWZ9_9MOLL</name>
<sequence>MLAWFLIFIDSSKIGFPNAGKSSLLNSISRAKPRVSCIPFTTLMPQVGVVEFEDYRQITVADLPGLVKGSSVDGGLGFESLRHVERCRCLVFVLDLSLDLFRQFHDLKCQLEDYKEGLSRLPSFVVCNKVDLQDASRKFDEFVRLEDTQLTSVAVSAKFGIGIADFLTKLRSELFA</sequence>
<dbReference type="Proteomes" id="UP000515154">
    <property type="component" value="Unplaced"/>
</dbReference>
<dbReference type="InterPro" id="IPR045086">
    <property type="entry name" value="OBG_GTPase"/>
</dbReference>
<dbReference type="PROSITE" id="PS51710">
    <property type="entry name" value="G_OBG"/>
    <property type="match status" value="1"/>
</dbReference>
<dbReference type="GO" id="GO:0005525">
    <property type="term" value="F:GTP binding"/>
    <property type="evidence" value="ECO:0007669"/>
    <property type="project" value="InterPro"/>
</dbReference>
<evidence type="ECO:0000313" key="3">
    <source>
        <dbReference type="Proteomes" id="UP000515154"/>
    </source>
</evidence>
<accession>A0A6P7TWZ9</accession>
<evidence type="ECO:0000259" key="2">
    <source>
        <dbReference type="PROSITE" id="PS51710"/>
    </source>
</evidence>
<dbReference type="RefSeq" id="XP_029654450.1">
    <property type="nucleotide sequence ID" value="XM_029798590.1"/>
</dbReference>
<keyword evidence="3" id="KW-1185">Reference proteome</keyword>
<dbReference type="InterPro" id="IPR027417">
    <property type="entry name" value="P-loop_NTPase"/>
</dbReference>
<evidence type="ECO:0000256" key="1">
    <source>
        <dbReference type="ARBA" id="ARBA00022741"/>
    </source>
</evidence>
<dbReference type="Gene3D" id="3.40.50.300">
    <property type="entry name" value="P-loop containing nucleotide triphosphate hydrolases"/>
    <property type="match status" value="1"/>
</dbReference>
<dbReference type="GO" id="GO:0003924">
    <property type="term" value="F:GTPase activity"/>
    <property type="evidence" value="ECO:0007669"/>
    <property type="project" value="InterPro"/>
</dbReference>
<evidence type="ECO:0000313" key="4">
    <source>
        <dbReference type="RefSeq" id="XP_029654450.1"/>
    </source>
</evidence>
<keyword evidence="1" id="KW-0547">Nucleotide-binding</keyword>
<dbReference type="AlphaFoldDB" id="A0A6P7TWZ9"/>
<dbReference type="GO" id="GO:0005739">
    <property type="term" value="C:mitochondrion"/>
    <property type="evidence" value="ECO:0007669"/>
    <property type="project" value="TreeGrafter"/>
</dbReference>
<dbReference type="Pfam" id="PF01926">
    <property type="entry name" value="MMR_HSR1"/>
    <property type="match status" value="1"/>
</dbReference>